<keyword evidence="11 13" id="KW-0472">Membrane</keyword>
<evidence type="ECO:0000256" key="7">
    <source>
        <dbReference type="ARBA" id="ARBA00022989"/>
    </source>
</evidence>
<keyword evidence="10 15" id="KW-0503">Monooxygenase</keyword>
<proteinExistence type="inferred from homology"/>
<keyword evidence="5 13" id="KW-0812">Transmembrane</keyword>
<organism evidence="15 16">
    <name type="scientific">Roseivivax marinus</name>
    <dbReference type="NCBI Taxonomy" id="1379903"/>
    <lineage>
        <taxon>Bacteria</taxon>
        <taxon>Pseudomonadati</taxon>
        <taxon>Pseudomonadota</taxon>
        <taxon>Alphaproteobacteria</taxon>
        <taxon>Rhodobacterales</taxon>
        <taxon>Roseobacteraceae</taxon>
        <taxon>Roseivivax</taxon>
    </lineage>
</organism>
<evidence type="ECO:0000256" key="6">
    <source>
        <dbReference type="ARBA" id="ARBA00022723"/>
    </source>
</evidence>
<evidence type="ECO:0000256" key="3">
    <source>
        <dbReference type="ARBA" id="ARBA00022475"/>
    </source>
</evidence>
<dbReference type="InterPro" id="IPR005804">
    <property type="entry name" value="FA_desaturase_dom"/>
</dbReference>
<accession>W4HG37</accession>
<feature type="transmembrane region" description="Helical" evidence="13">
    <location>
        <begin position="91"/>
        <end position="109"/>
    </location>
</feature>
<name>W4HG37_9RHOB</name>
<dbReference type="GO" id="GO:0006629">
    <property type="term" value="P:lipid metabolic process"/>
    <property type="evidence" value="ECO:0007669"/>
    <property type="project" value="InterPro"/>
</dbReference>
<evidence type="ECO:0000313" key="16">
    <source>
        <dbReference type="Proteomes" id="UP000019063"/>
    </source>
</evidence>
<evidence type="ECO:0000313" key="15">
    <source>
        <dbReference type="EMBL" id="ETW11111.1"/>
    </source>
</evidence>
<evidence type="ECO:0000256" key="10">
    <source>
        <dbReference type="ARBA" id="ARBA00023033"/>
    </source>
</evidence>
<dbReference type="PANTHER" id="PTHR38674">
    <property type="entry name" value="ALKANE 1-MONOOXYGENASE 1"/>
    <property type="match status" value="1"/>
</dbReference>
<evidence type="ECO:0000259" key="14">
    <source>
        <dbReference type="Pfam" id="PF00487"/>
    </source>
</evidence>
<feature type="transmembrane region" description="Helical" evidence="13">
    <location>
        <begin position="63"/>
        <end position="84"/>
    </location>
</feature>
<evidence type="ECO:0000256" key="8">
    <source>
        <dbReference type="ARBA" id="ARBA00023002"/>
    </source>
</evidence>
<sequence length="356" mass="37800">MRFAAITLSLAALLGLAIVTGGAAAAWVALAFVTLFAAGMDRIAALAAPDAPAGAEFPAGTGLSALLGMVHVPLLYGGALALAARPVSADALALFVALALFLGQVSNSNAHELIHRGDRRLRALGVAVYVTLLFGHHVSAHRRVHHVWAATDRDPNSARPGEGFWHFAPRAWWGSYLAGRRAETALRRGRGVHPYRVYAAGSVASLACVWAIGGGTALAWYVGLCVYAQLQLLLSDYVQHYGLRRARRADGSWAPVGPAHSWNAPHGFTSGLMLNAPRHSDHHAHPGRAYPGLRLDREMMPMLPYALPVMAVIALVPPLWRRVMDRRVRAWSAPHASGTGGPGRFPVAPGSATIGP</sequence>
<comment type="similarity">
    <text evidence="2">Belongs to the fatty acid desaturase type 1 family. AlkB subfamily.</text>
</comment>
<evidence type="ECO:0000256" key="11">
    <source>
        <dbReference type="ARBA" id="ARBA00023136"/>
    </source>
</evidence>
<dbReference type="RefSeq" id="WP_081749875.1">
    <property type="nucleotide sequence ID" value="NZ_AQQW01000016.1"/>
</dbReference>
<reference evidence="15 16" key="1">
    <citation type="journal article" date="2014" name="Antonie Van Leeuwenhoek">
        <title>Roseivivax atlanticus sp. nov., isolated from surface seawater of the Atlantic Ocean.</title>
        <authorList>
            <person name="Li G."/>
            <person name="Lai Q."/>
            <person name="Liu X."/>
            <person name="Sun F."/>
            <person name="Shao Z."/>
        </authorList>
    </citation>
    <scope>NUCLEOTIDE SEQUENCE [LARGE SCALE GENOMIC DNA]</scope>
    <source>
        <strain evidence="15 16">22II-s10s</strain>
    </source>
</reference>
<keyword evidence="9" id="KW-0408">Iron</keyword>
<evidence type="ECO:0000256" key="9">
    <source>
        <dbReference type="ARBA" id="ARBA00023004"/>
    </source>
</evidence>
<dbReference type="InterPro" id="IPR033885">
    <property type="entry name" value="AlkB/XylM"/>
</dbReference>
<feature type="transmembrane region" description="Helical" evidence="13">
    <location>
        <begin position="121"/>
        <end position="138"/>
    </location>
</feature>
<keyword evidence="3" id="KW-1003">Cell membrane</keyword>
<dbReference type="AlphaFoldDB" id="W4HG37"/>
<keyword evidence="8" id="KW-0560">Oxidoreductase</keyword>
<feature type="region of interest" description="Disordered" evidence="12">
    <location>
        <begin position="333"/>
        <end position="356"/>
    </location>
</feature>
<dbReference type="eggNOG" id="COG3239">
    <property type="taxonomic scope" value="Bacteria"/>
</dbReference>
<dbReference type="GO" id="GO:0004497">
    <property type="term" value="F:monooxygenase activity"/>
    <property type="evidence" value="ECO:0007669"/>
    <property type="project" value="UniProtKB-KW"/>
</dbReference>
<keyword evidence="6" id="KW-0479">Metal-binding</keyword>
<keyword evidence="4" id="KW-0997">Cell inner membrane</keyword>
<evidence type="ECO:0000256" key="2">
    <source>
        <dbReference type="ARBA" id="ARBA00010823"/>
    </source>
</evidence>
<feature type="transmembrane region" description="Helical" evidence="13">
    <location>
        <begin position="195"/>
        <end position="212"/>
    </location>
</feature>
<dbReference type="GO" id="GO:0046872">
    <property type="term" value="F:metal ion binding"/>
    <property type="evidence" value="ECO:0007669"/>
    <property type="project" value="UniProtKB-KW"/>
</dbReference>
<protein>
    <submittedName>
        <fullName evidence="15">Alkane-1 monooxygenase</fullName>
    </submittedName>
</protein>
<dbReference type="STRING" id="1379903.ATO8_18869"/>
<evidence type="ECO:0000256" key="13">
    <source>
        <dbReference type="SAM" id="Phobius"/>
    </source>
</evidence>
<keyword evidence="7 13" id="KW-1133">Transmembrane helix</keyword>
<gene>
    <name evidence="15" type="ORF">ATO8_18869</name>
</gene>
<comment type="caution">
    <text evidence="15">The sequence shown here is derived from an EMBL/GenBank/DDBJ whole genome shotgun (WGS) entry which is preliminary data.</text>
</comment>
<dbReference type="CDD" id="cd03512">
    <property type="entry name" value="Alkane-hydroxylase"/>
    <property type="match status" value="1"/>
</dbReference>
<evidence type="ECO:0000256" key="5">
    <source>
        <dbReference type="ARBA" id="ARBA00022692"/>
    </source>
</evidence>
<dbReference type="EMBL" id="AQQW01000016">
    <property type="protein sequence ID" value="ETW11111.1"/>
    <property type="molecule type" value="Genomic_DNA"/>
</dbReference>
<keyword evidence="16" id="KW-1185">Reference proteome</keyword>
<dbReference type="GO" id="GO:0005886">
    <property type="term" value="C:plasma membrane"/>
    <property type="evidence" value="ECO:0007669"/>
    <property type="project" value="UniProtKB-SubCell"/>
</dbReference>
<dbReference type="Proteomes" id="UP000019063">
    <property type="component" value="Unassembled WGS sequence"/>
</dbReference>
<evidence type="ECO:0000256" key="1">
    <source>
        <dbReference type="ARBA" id="ARBA00004429"/>
    </source>
</evidence>
<dbReference type="PANTHER" id="PTHR38674:SF1">
    <property type="entry name" value="ALKANE 1-MONOOXYGENASE 1"/>
    <property type="match status" value="1"/>
</dbReference>
<dbReference type="Pfam" id="PF00487">
    <property type="entry name" value="FA_desaturase"/>
    <property type="match status" value="1"/>
</dbReference>
<evidence type="ECO:0000256" key="12">
    <source>
        <dbReference type="SAM" id="MobiDB-lite"/>
    </source>
</evidence>
<comment type="subcellular location">
    <subcellularLocation>
        <location evidence="1">Cell inner membrane</location>
        <topology evidence="1">Multi-pass membrane protein</topology>
    </subcellularLocation>
</comment>
<dbReference type="PATRIC" id="fig|1317118.6.peg.3867"/>
<feature type="transmembrane region" description="Helical" evidence="13">
    <location>
        <begin position="302"/>
        <end position="320"/>
    </location>
</feature>
<evidence type="ECO:0000256" key="4">
    <source>
        <dbReference type="ARBA" id="ARBA00022519"/>
    </source>
</evidence>
<feature type="domain" description="Fatty acid desaturase" evidence="14">
    <location>
        <begin position="93"/>
        <end position="308"/>
    </location>
</feature>